<keyword evidence="3" id="KW-0067">ATP-binding</keyword>
<evidence type="ECO:0000256" key="3">
    <source>
        <dbReference type="ARBA" id="ARBA00022840"/>
    </source>
</evidence>
<evidence type="ECO:0000313" key="7">
    <source>
        <dbReference type="Proteomes" id="UP000001067"/>
    </source>
</evidence>
<keyword evidence="7" id="KW-1185">Reference proteome</keyword>
<dbReference type="InterPro" id="IPR003593">
    <property type="entry name" value="AAA+_ATPase"/>
</dbReference>
<dbReference type="eggNOG" id="KOG0062">
    <property type="taxonomic scope" value="Eukaryota"/>
</dbReference>
<dbReference type="PROSITE" id="PS50893">
    <property type="entry name" value="ABC_TRANSPORTER_2"/>
    <property type="match status" value="2"/>
</dbReference>
<dbReference type="PANTHER" id="PTHR19211:SF135">
    <property type="entry name" value="ATPASE, PUTATIVE (AFU_ORTHOLOGUE AFUA_1G16440)-RELATED"/>
    <property type="match status" value="1"/>
</dbReference>
<dbReference type="PANTHER" id="PTHR19211">
    <property type="entry name" value="ATP-BINDING TRANSPORT PROTEIN-RELATED"/>
    <property type="match status" value="1"/>
</dbReference>
<dbReference type="SUPFAM" id="SSF52540">
    <property type="entry name" value="P-loop containing nucleoside triphosphate hydrolases"/>
    <property type="match status" value="2"/>
</dbReference>
<keyword evidence="2" id="KW-0547">Nucleotide-binding</keyword>
<dbReference type="SMART" id="SM00382">
    <property type="entry name" value="AAA"/>
    <property type="match status" value="2"/>
</dbReference>
<dbReference type="KEGG" id="pte:PTT_12907"/>
<evidence type="ECO:0000259" key="5">
    <source>
        <dbReference type="PROSITE" id="PS50893"/>
    </source>
</evidence>
<dbReference type="InterPro" id="IPR050611">
    <property type="entry name" value="ABCF"/>
</dbReference>
<dbReference type="Proteomes" id="UP000001067">
    <property type="component" value="Unassembled WGS sequence"/>
</dbReference>
<evidence type="ECO:0000256" key="2">
    <source>
        <dbReference type="ARBA" id="ARBA00022741"/>
    </source>
</evidence>
<feature type="compositionally biased region" description="Basic and acidic residues" evidence="4">
    <location>
        <begin position="397"/>
        <end position="406"/>
    </location>
</feature>
<dbReference type="GO" id="GO:0005524">
    <property type="term" value="F:ATP binding"/>
    <property type="evidence" value="ECO:0007669"/>
    <property type="project" value="UniProtKB-KW"/>
</dbReference>
<dbReference type="Gene3D" id="3.40.50.300">
    <property type="entry name" value="P-loop containing nucleotide triphosphate hydrolases"/>
    <property type="match status" value="2"/>
</dbReference>
<evidence type="ECO:0000256" key="1">
    <source>
        <dbReference type="ARBA" id="ARBA00022737"/>
    </source>
</evidence>
<dbReference type="Pfam" id="PF12848">
    <property type="entry name" value="ABC_tran_Xtn"/>
    <property type="match status" value="1"/>
</dbReference>
<organism evidence="7">
    <name type="scientific">Pyrenophora teres f. teres (strain 0-1)</name>
    <name type="common">Barley net blotch fungus</name>
    <name type="synonym">Drechslera teres f. teres</name>
    <dbReference type="NCBI Taxonomy" id="861557"/>
    <lineage>
        <taxon>Eukaryota</taxon>
        <taxon>Fungi</taxon>
        <taxon>Dikarya</taxon>
        <taxon>Ascomycota</taxon>
        <taxon>Pezizomycotina</taxon>
        <taxon>Dothideomycetes</taxon>
        <taxon>Pleosporomycetidae</taxon>
        <taxon>Pleosporales</taxon>
        <taxon>Pleosporineae</taxon>
        <taxon>Pleosporaceae</taxon>
        <taxon>Pyrenophora</taxon>
    </lineage>
</organism>
<dbReference type="AlphaFoldDB" id="E3RUW4"/>
<name>E3RUW4_PYRTT</name>
<dbReference type="STRING" id="861557.E3RUW4"/>
<dbReference type="InterPro" id="IPR027417">
    <property type="entry name" value="P-loop_NTPase"/>
</dbReference>
<keyword evidence="1" id="KW-0677">Repeat</keyword>
<feature type="region of interest" description="Disordered" evidence="4">
    <location>
        <begin position="691"/>
        <end position="721"/>
    </location>
</feature>
<dbReference type="CDD" id="cd03221">
    <property type="entry name" value="ABCF_EF-3"/>
    <property type="match status" value="1"/>
</dbReference>
<accession>E3RUW4</accession>
<feature type="domain" description="ABC transporter" evidence="5">
    <location>
        <begin position="43"/>
        <end position="373"/>
    </location>
</feature>
<evidence type="ECO:0000313" key="6">
    <source>
        <dbReference type="EMBL" id="EFQ90463.1"/>
    </source>
</evidence>
<dbReference type="HOGENOM" id="CLU_000604_36_6_1"/>
<feature type="domain" description="ABC transporter" evidence="5">
    <location>
        <begin position="475"/>
        <end position="720"/>
    </location>
</feature>
<proteinExistence type="predicted"/>
<dbReference type="Pfam" id="PF00005">
    <property type="entry name" value="ABC_tran"/>
    <property type="match status" value="2"/>
</dbReference>
<feature type="region of interest" description="Disordered" evidence="4">
    <location>
        <begin position="771"/>
        <end position="793"/>
    </location>
</feature>
<gene>
    <name evidence="6" type="ORF">PTT_12907</name>
</gene>
<protein>
    <recommendedName>
        <fullName evidence="5">ABC transporter domain-containing protein</fullName>
    </recommendedName>
</protein>
<dbReference type="OrthoDB" id="2110130at2759"/>
<feature type="compositionally biased region" description="Low complexity" evidence="4">
    <location>
        <begin position="709"/>
        <end position="721"/>
    </location>
</feature>
<reference evidence="6 7" key="1">
    <citation type="journal article" date="2010" name="Genome Biol.">
        <title>A first genome assembly of the barley fungal pathogen Pyrenophora teres f. teres.</title>
        <authorList>
            <person name="Ellwood S.R."/>
            <person name="Liu Z."/>
            <person name="Syme R.A."/>
            <person name="Lai Z."/>
            <person name="Hane J.K."/>
            <person name="Keiper F."/>
            <person name="Moffat C.S."/>
            <person name="Oliver R.P."/>
            <person name="Friesen T.L."/>
        </authorList>
    </citation>
    <scope>NUCLEOTIDE SEQUENCE [LARGE SCALE GENOMIC DNA]</scope>
    <source>
        <strain evidence="6 7">0-1</strain>
    </source>
</reference>
<sequence>MVRKTKDGPPAVEGHAGGGQITVTVQQSRYALDAVDAPASKEILVKDLSVAVANRELLSHTTLHLVEARHYVLVGRNGTGKSTLLKAIANGLIPGIPWSTRILLLGQTRDEDLEDDMGRLNLQSETVLQHVVRSDRTRERYLREEKMLREAFADSVDAMTPVMAHRRIGHDRLALQLKECHRIAERRSGARGKQARKELVKLEERFDKSGKRLEEGEDEVNPTELSEEIQAASDMLSDVQASLELMDAGQAEMKARMVLLGLGFKEERIDKRVSELSGGWKTRCDLACALAQYSDVLLLDEPTNFLDLPSIIWLEKYIRGLDGTTVLLTTHDRNFGDAVAEELIVLRKQTLEAFRGNLSLYERERWKKAKHMTKMKEALDKQKKHVEKSIAGNIKAAKDKGDDKKLKQAASRKKKLDERMGVQVSSKGGRFKLNRDLAGYHTSRRAEVQVPDFDPPVDVSFPHQPPELRFPGALVHLDQVCFRYPKNTDGPMILRDISLTIHPRARIGVAGLNGSGKSTLVSLITGGDESGGLRPTSGTIMRHGRVRIGRYSQQSVEEMTAMASANPQLTALRHVMESCSAGEGGHGPGEGGHGMVEKEARGLLGGLGLHGQTVSDVPLAQLSGGQKVRVAVASLLWAAPHLVILDEVTTHLDGDTTLGLVMCLRQYGGALVVVTHDRFFMRTMVEGESPYKLAPGVRGSSDEADESASESSDSETASTGGVVGSGTVYRLAHGQLRELSGGMGEYEAIAARRAAKLPVGPVLYLGPVGPVGHADGEIRKGPGRAPATDDVLA</sequence>
<feature type="region of interest" description="Disordered" evidence="4">
    <location>
        <begin position="397"/>
        <end position="421"/>
    </location>
</feature>
<dbReference type="PROSITE" id="PS00211">
    <property type="entry name" value="ABC_TRANSPORTER_1"/>
    <property type="match status" value="1"/>
</dbReference>
<dbReference type="InterPro" id="IPR032781">
    <property type="entry name" value="ABC_tran_Xtn"/>
</dbReference>
<dbReference type="InterPro" id="IPR017871">
    <property type="entry name" value="ABC_transporter-like_CS"/>
</dbReference>
<evidence type="ECO:0000256" key="4">
    <source>
        <dbReference type="SAM" id="MobiDB-lite"/>
    </source>
</evidence>
<dbReference type="GO" id="GO:0016887">
    <property type="term" value="F:ATP hydrolysis activity"/>
    <property type="evidence" value="ECO:0007669"/>
    <property type="project" value="InterPro"/>
</dbReference>
<dbReference type="InterPro" id="IPR003439">
    <property type="entry name" value="ABC_transporter-like_ATP-bd"/>
</dbReference>
<dbReference type="EMBL" id="GL535184">
    <property type="protein sequence ID" value="EFQ90463.1"/>
    <property type="molecule type" value="Genomic_DNA"/>
</dbReference>